<dbReference type="eggNOG" id="ENOG502R1TU">
    <property type="taxonomic scope" value="Eukaryota"/>
</dbReference>
<proteinExistence type="predicted"/>
<dbReference type="InterPro" id="IPR036188">
    <property type="entry name" value="FAD/NAD-bd_sf"/>
</dbReference>
<dbReference type="Gene3D" id="1.10.405.20">
    <property type="match status" value="1"/>
</dbReference>
<name>R7Z457_CONA1</name>
<dbReference type="EMBL" id="JH767600">
    <property type="protein sequence ID" value="EON68696.1"/>
    <property type="molecule type" value="Genomic_DNA"/>
</dbReference>
<dbReference type="HOGENOM" id="CLU_028280_0_0_1"/>
<accession>R7Z457</accession>
<dbReference type="Gene3D" id="3.30.70.1990">
    <property type="match status" value="1"/>
</dbReference>
<evidence type="ECO:0000313" key="1">
    <source>
        <dbReference type="EMBL" id="EON68696.1"/>
    </source>
</evidence>
<dbReference type="RefSeq" id="XP_007784013.1">
    <property type="nucleotide sequence ID" value="XM_007785823.1"/>
</dbReference>
<protein>
    <recommendedName>
        <fullName evidence="3">Amine oxidase domain-containing protein</fullName>
    </recommendedName>
</protein>
<reference evidence="2" key="1">
    <citation type="submission" date="2012-06" db="EMBL/GenBank/DDBJ databases">
        <title>The genome sequence of Coniosporium apollinis CBS 100218.</title>
        <authorList>
            <consortium name="The Broad Institute Genome Sequencing Platform"/>
            <person name="Cuomo C."/>
            <person name="Gorbushina A."/>
            <person name="Noack S."/>
            <person name="Walker B."/>
            <person name="Young S.K."/>
            <person name="Zeng Q."/>
            <person name="Gargeya S."/>
            <person name="Fitzgerald M."/>
            <person name="Haas B."/>
            <person name="Abouelleil A."/>
            <person name="Alvarado L."/>
            <person name="Arachchi H.M."/>
            <person name="Berlin A.M."/>
            <person name="Chapman S.B."/>
            <person name="Goldberg J."/>
            <person name="Griggs A."/>
            <person name="Gujja S."/>
            <person name="Hansen M."/>
            <person name="Howarth C."/>
            <person name="Imamovic A."/>
            <person name="Larimer J."/>
            <person name="McCowan C."/>
            <person name="Montmayeur A."/>
            <person name="Murphy C."/>
            <person name="Neiman D."/>
            <person name="Pearson M."/>
            <person name="Priest M."/>
            <person name="Roberts A."/>
            <person name="Saif S."/>
            <person name="Shea T."/>
            <person name="Sisk P."/>
            <person name="Sykes S."/>
            <person name="Wortman J."/>
            <person name="Nusbaum C."/>
            <person name="Birren B."/>
        </authorList>
    </citation>
    <scope>NUCLEOTIDE SEQUENCE [LARGE SCALE GENOMIC DNA]</scope>
    <source>
        <strain evidence="2">CBS 100218</strain>
    </source>
</reference>
<dbReference type="OrthoDB" id="68575at2759"/>
<evidence type="ECO:0008006" key="3">
    <source>
        <dbReference type="Google" id="ProtNLM"/>
    </source>
</evidence>
<keyword evidence="2" id="KW-1185">Reference proteome</keyword>
<dbReference type="Gene3D" id="3.50.50.60">
    <property type="entry name" value="FAD/NAD(P)-binding domain"/>
    <property type="match status" value="1"/>
</dbReference>
<dbReference type="Proteomes" id="UP000016924">
    <property type="component" value="Unassembled WGS sequence"/>
</dbReference>
<sequence>MGKSVVVTYFDPATNGTTEIGVVVWHDLPVVRDYFARFDIPLVKASFATPGVSTIHADLRSGDIVDDYKPASPNAALAAYAVQLAKYPFLEVGFDVPYPVPPDLLLPFGEFVEKYAIDAAMHTVFGYAQGIGDLLPIPTIYVMKLFGLDVLRNLRVGFLTTERHNNGELYEKAHLELGDDALPSSEVVKTDRDAKGYATVFVKSPSGPKLIKASTLLVTIPPKPKNLRSLDLDSTERSLFSQFTHAGYYSALLCKTGIPDTARIRNIGAHTAYNLPILPGVYYFAPTGIPGLHAVKYGSPVEMSDEQVKADMIATLERLKTAGTVPSATPERAEFVVFRSYAPFELRVPAGAIEAGFYKELYKLQGRRRTFYTGAAFHAHDSSLLWLFTEALLARIVA</sequence>
<dbReference type="OMA" id="AFHAHNS"/>
<dbReference type="GeneID" id="19905265"/>
<organism evidence="1 2">
    <name type="scientific">Coniosporium apollinis (strain CBS 100218)</name>
    <name type="common">Rock-inhabiting black yeast</name>
    <dbReference type="NCBI Taxonomy" id="1168221"/>
    <lineage>
        <taxon>Eukaryota</taxon>
        <taxon>Fungi</taxon>
        <taxon>Dikarya</taxon>
        <taxon>Ascomycota</taxon>
        <taxon>Pezizomycotina</taxon>
        <taxon>Dothideomycetes</taxon>
        <taxon>Dothideomycetes incertae sedis</taxon>
        <taxon>Coniosporium</taxon>
    </lineage>
</organism>
<evidence type="ECO:0000313" key="2">
    <source>
        <dbReference type="Proteomes" id="UP000016924"/>
    </source>
</evidence>
<gene>
    <name evidence="1" type="ORF">W97_07954</name>
</gene>
<dbReference type="AlphaFoldDB" id="R7Z457"/>